<dbReference type="InterPro" id="IPR041698">
    <property type="entry name" value="Methyltransf_25"/>
</dbReference>
<organism evidence="4 5">
    <name type="scientific">Asaccharospora irregularis DSM 2635</name>
    <dbReference type="NCBI Taxonomy" id="1121321"/>
    <lineage>
        <taxon>Bacteria</taxon>
        <taxon>Bacillati</taxon>
        <taxon>Bacillota</taxon>
        <taxon>Clostridia</taxon>
        <taxon>Peptostreptococcales</taxon>
        <taxon>Peptostreptococcaceae</taxon>
        <taxon>Asaccharospora</taxon>
    </lineage>
</organism>
<dbReference type="Proteomes" id="UP000243255">
    <property type="component" value="Unassembled WGS sequence"/>
</dbReference>
<proteinExistence type="predicted"/>
<evidence type="ECO:0000313" key="4">
    <source>
        <dbReference type="EMBL" id="SHH49357.1"/>
    </source>
</evidence>
<dbReference type="PANTHER" id="PTHR43861:SF1">
    <property type="entry name" value="TRANS-ACONITATE 2-METHYLTRANSFERASE"/>
    <property type="match status" value="1"/>
</dbReference>
<dbReference type="SUPFAM" id="SSF53335">
    <property type="entry name" value="S-adenosyl-L-methionine-dependent methyltransferases"/>
    <property type="match status" value="1"/>
</dbReference>
<evidence type="ECO:0000256" key="1">
    <source>
        <dbReference type="ARBA" id="ARBA00022603"/>
    </source>
</evidence>
<keyword evidence="5" id="KW-1185">Reference proteome</keyword>
<dbReference type="CDD" id="cd02440">
    <property type="entry name" value="AdoMet_MTases"/>
    <property type="match status" value="1"/>
</dbReference>
<sequence>MSTKTIDTHFVKEIYNDNEMINYYTDIVYNIGLFKCEKILFDKYLNFQDKILDIGCGAGRTTIPLHSIGYRDIVGLDIAEEMIKSAKSLNNNIEFVVGDATNLKYDNSTFDKAIFSFNGLMLIPKRERRLKALKEINRVLKKGGYFIFSTPYLDNKLESKFWISEKVKWKQGNNDKRLYEFGDLLMDDLNIEDIFIHIPKISEVKECLNEAGFKVIDYIPRINICLEDEVIEEQLDDGLFWIAKK</sequence>
<dbReference type="AlphaFoldDB" id="A0A1M5TF18"/>
<evidence type="ECO:0000259" key="3">
    <source>
        <dbReference type="Pfam" id="PF13649"/>
    </source>
</evidence>
<dbReference type="PANTHER" id="PTHR43861">
    <property type="entry name" value="TRANS-ACONITATE 2-METHYLTRANSFERASE-RELATED"/>
    <property type="match status" value="1"/>
</dbReference>
<dbReference type="GO" id="GO:0032259">
    <property type="term" value="P:methylation"/>
    <property type="evidence" value="ECO:0007669"/>
    <property type="project" value="UniProtKB-KW"/>
</dbReference>
<dbReference type="GO" id="GO:0008168">
    <property type="term" value="F:methyltransferase activity"/>
    <property type="evidence" value="ECO:0007669"/>
    <property type="project" value="UniProtKB-KW"/>
</dbReference>
<dbReference type="STRING" id="1121321.SAMN04488530_1594"/>
<dbReference type="Pfam" id="PF13649">
    <property type="entry name" value="Methyltransf_25"/>
    <property type="match status" value="1"/>
</dbReference>
<protein>
    <submittedName>
        <fullName evidence="4">Ubiquinone/menaquinone biosynthesis C-methylase UbiE</fullName>
    </submittedName>
</protein>
<gene>
    <name evidence="4" type="ORF">SAMN04488530_1594</name>
</gene>
<keyword evidence="2" id="KW-0808">Transferase</keyword>
<keyword evidence="4" id="KW-0830">Ubiquinone</keyword>
<feature type="domain" description="Methyltransferase" evidence="3">
    <location>
        <begin position="51"/>
        <end position="144"/>
    </location>
</feature>
<dbReference type="OrthoDB" id="5522265at2"/>
<dbReference type="Gene3D" id="3.40.50.150">
    <property type="entry name" value="Vaccinia Virus protein VP39"/>
    <property type="match status" value="1"/>
</dbReference>
<evidence type="ECO:0000313" key="5">
    <source>
        <dbReference type="Proteomes" id="UP000243255"/>
    </source>
</evidence>
<accession>A0A1M5TF18</accession>
<dbReference type="InterPro" id="IPR029063">
    <property type="entry name" value="SAM-dependent_MTases_sf"/>
</dbReference>
<dbReference type="EMBL" id="FQWX01000059">
    <property type="protein sequence ID" value="SHH49357.1"/>
    <property type="molecule type" value="Genomic_DNA"/>
</dbReference>
<keyword evidence="1 4" id="KW-0489">Methyltransferase</keyword>
<reference evidence="5" key="1">
    <citation type="submission" date="2016-11" db="EMBL/GenBank/DDBJ databases">
        <authorList>
            <person name="Varghese N."/>
            <person name="Submissions S."/>
        </authorList>
    </citation>
    <scope>NUCLEOTIDE SEQUENCE [LARGE SCALE GENOMIC DNA]</scope>
    <source>
        <strain evidence="5">DSM 2635</strain>
    </source>
</reference>
<name>A0A1M5TF18_9FIRM</name>
<dbReference type="RefSeq" id="WP_073127775.1">
    <property type="nucleotide sequence ID" value="NZ_BAABCH010000063.1"/>
</dbReference>
<evidence type="ECO:0000256" key="2">
    <source>
        <dbReference type="ARBA" id="ARBA00022679"/>
    </source>
</evidence>